<reference evidence="1 2" key="1">
    <citation type="journal article" date="2013" name="Genome Announc.">
        <title>Draft Genome Sequence of Cyclobacterium qasimii Strain M12-11BT, Isolated from Arctic Marine Sediment.</title>
        <authorList>
            <person name="Shivaji S."/>
            <person name="Ara S."/>
            <person name="Singh A."/>
            <person name="Kumar Pinnaka A."/>
        </authorList>
    </citation>
    <scope>NUCLEOTIDE SEQUENCE [LARGE SCALE GENOMIC DNA]</scope>
    <source>
        <strain evidence="1 2">M12-11B</strain>
    </source>
</reference>
<comment type="caution">
    <text evidence="1">The sequence shown here is derived from an EMBL/GenBank/DDBJ whole genome shotgun (WGS) entry which is preliminary data.</text>
</comment>
<gene>
    <name evidence="1" type="ORF">ADICYQ_1536</name>
</gene>
<dbReference type="Proteomes" id="UP000014974">
    <property type="component" value="Unassembled WGS sequence"/>
</dbReference>
<evidence type="ECO:0000313" key="1">
    <source>
        <dbReference type="EMBL" id="EPR69434.1"/>
    </source>
</evidence>
<protein>
    <submittedName>
        <fullName evidence="1">Uncharacterized protein</fullName>
    </submittedName>
</protein>
<organism evidence="1 2">
    <name type="scientific">Cyclobacterium qasimii M12-11B</name>
    <dbReference type="NCBI Taxonomy" id="641524"/>
    <lineage>
        <taxon>Bacteria</taxon>
        <taxon>Pseudomonadati</taxon>
        <taxon>Bacteroidota</taxon>
        <taxon>Cytophagia</taxon>
        <taxon>Cytophagales</taxon>
        <taxon>Cyclobacteriaceae</taxon>
        <taxon>Cyclobacterium</taxon>
    </lineage>
</organism>
<name>S7WRR8_9BACT</name>
<accession>S7WRR8</accession>
<sequence>MIYSFHGKIKNNILFVNFLLKNLYLLDDWILRARIIHYI</sequence>
<dbReference type="EMBL" id="ATNM01000065">
    <property type="protein sequence ID" value="EPR69434.1"/>
    <property type="molecule type" value="Genomic_DNA"/>
</dbReference>
<proteinExistence type="predicted"/>
<dbReference type="AlphaFoldDB" id="S7WRR8"/>
<dbReference type="STRING" id="641524.ADICYQ_1536"/>
<evidence type="ECO:0000313" key="2">
    <source>
        <dbReference type="Proteomes" id="UP000014974"/>
    </source>
</evidence>